<protein>
    <submittedName>
        <fullName evidence="4">Transcriptional regulator</fullName>
    </submittedName>
</protein>
<keyword evidence="2" id="KW-0804">Transcription</keyword>
<evidence type="ECO:0000256" key="2">
    <source>
        <dbReference type="ARBA" id="ARBA00023163"/>
    </source>
</evidence>
<dbReference type="PANTHER" id="PTHR34580">
    <property type="match status" value="1"/>
</dbReference>
<dbReference type="Pfam" id="PF08279">
    <property type="entry name" value="HTH_11"/>
    <property type="match status" value="1"/>
</dbReference>
<organism evidence="4 5">
    <name type="scientific">Lacimicrobium alkaliphilum</name>
    <dbReference type="NCBI Taxonomy" id="1526571"/>
    <lineage>
        <taxon>Bacteria</taxon>
        <taxon>Pseudomonadati</taxon>
        <taxon>Pseudomonadota</taxon>
        <taxon>Gammaproteobacteria</taxon>
        <taxon>Alteromonadales</taxon>
        <taxon>Alteromonadaceae</taxon>
        <taxon>Lacimicrobium</taxon>
    </lineage>
</organism>
<dbReference type="Pfam" id="PF13280">
    <property type="entry name" value="WYL"/>
    <property type="match status" value="1"/>
</dbReference>
<dbReference type="Pfam" id="PF25583">
    <property type="entry name" value="WCX"/>
    <property type="match status" value="1"/>
</dbReference>
<dbReference type="Proteomes" id="UP000068447">
    <property type="component" value="Chromosome"/>
</dbReference>
<evidence type="ECO:0000256" key="1">
    <source>
        <dbReference type="ARBA" id="ARBA00023015"/>
    </source>
</evidence>
<dbReference type="InterPro" id="IPR026881">
    <property type="entry name" value="WYL_dom"/>
</dbReference>
<dbReference type="AlphaFoldDB" id="A0A0U3AVP6"/>
<dbReference type="STRING" id="1526571.AT746_01130"/>
<dbReference type="InterPro" id="IPR036390">
    <property type="entry name" value="WH_DNA-bd_sf"/>
</dbReference>
<dbReference type="PANTHER" id="PTHR34580:SF3">
    <property type="entry name" value="PROTEIN PAFB"/>
    <property type="match status" value="1"/>
</dbReference>
<dbReference type="PROSITE" id="PS52050">
    <property type="entry name" value="WYL"/>
    <property type="match status" value="1"/>
</dbReference>
<dbReference type="InterPro" id="IPR013196">
    <property type="entry name" value="HTH_11"/>
</dbReference>
<dbReference type="OrthoDB" id="9807255at2"/>
<dbReference type="Gene3D" id="1.10.10.10">
    <property type="entry name" value="Winged helix-like DNA-binding domain superfamily/Winged helix DNA-binding domain"/>
    <property type="match status" value="1"/>
</dbReference>
<dbReference type="InterPro" id="IPR036388">
    <property type="entry name" value="WH-like_DNA-bd_sf"/>
</dbReference>
<keyword evidence="5" id="KW-1185">Reference proteome</keyword>
<feature type="domain" description="HTH deoR-type" evidence="3">
    <location>
        <begin position="4"/>
        <end position="59"/>
    </location>
</feature>
<evidence type="ECO:0000313" key="5">
    <source>
        <dbReference type="Proteomes" id="UP000068447"/>
    </source>
</evidence>
<dbReference type="KEGG" id="lal:AT746_01130"/>
<sequence length="318" mass="36201">MSGPTIRVLTLLELLQSHGRMTGTELAEQLNVDKRTVRRYIRSLEDLGIPVTTEQGRDGGYMLIAGFKLPPMMFTNEETLALSLGLLAARTLKLADTEPAISSVQAKLERVMPAKLKSRARTISENIDLMLPESLPGKPQQHLQPLLEAVQQQRSLRILYASHEKGAMERDVDPYGLLFRRGRWYVSGYCHLRRELRTFRLDRLEHAEMLEQTFIRPQNFNTAEHFRQSLNNMPGNLKVRVLLHTQMEQAAETMGSMAAMLESREQGLLLETRTDSACWFALWLSQLPFDFSILEPPELKQALKAQADKLAAIARKHV</sequence>
<dbReference type="RefSeq" id="WP_062475254.1">
    <property type="nucleotide sequence ID" value="NZ_CP013650.1"/>
</dbReference>
<dbReference type="InterPro" id="IPR011991">
    <property type="entry name" value="ArsR-like_HTH"/>
</dbReference>
<keyword evidence="1" id="KW-0805">Transcription regulation</keyword>
<proteinExistence type="predicted"/>
<dbReference type="GO" id="GO:0003700">
    <property type="term" value="F:DNA-binding transcription factor activity"/>
    <property type="evidence" value="ECO:0007669"/>
    <property type="project" value="InterPro"/>
</dbReference>
<dbReference type="InterPro" id="IPR001034">
    <property type="entry name" value="DeoR_HTH"/>
</dbReference>
<evidence type="ECO:0000259" key="3">
    <source>
        <dbReference type="PROSITE" id="PS51000"/>
    </source>
</evidence>
<dbReference type="PIRSF" id="PIRSF016838">
    <property type="entry name" value="PafC"/>
    <property type="match status" value="1"/>
</dbReference>
<dbReference type="InterPro" id="IPR057727">
    <property type="entry name" value="WCX_dom"/>
</dbReference>
<dbReference type="InterPro" id="IPR051534">
    <property type="entry name" value="CBASS_pafABC_assoc_protein"/>
</dbReference>
<evidence type="ECO:0000313" key="4">
    <source>
        <dbReference type="EMBL" id="ALS97016.1"/>
    </source>
</evidence>
<name>A0A0U3AVP6_9ALTE</name>
<gene>
    <name evidence="4" type="ORF">AT746_01130</name>
</gene>
<reference evidence="4 5" key="1">
    <citation type="submission" date="2015-12" db="EMBL/GenBank/DDBJ databases">
        <title>Complete genome of Lacimicrobium alkaliphilum KCTC 32984.</title>
        <authorList>
            <person name="Kim S.-G."/>
            <person name="Lee Y.-J."/>
        </authorList>
    </citation>
    <scope>NUCLEOTIDE SEQUENCE [LARGE SCALE GENOMIC DNA]</scope>
    <source>
        <strain evidence="4 5">YelD216</strain>
    </source>
</reference>
<accession>A0A0U3AVP6</accession>
<dbReference type="InterPro" id="IPR028349">
    <property type="entry name" value="PafC-like"/>
</dbReference>
<dbReference type="EMBL" id="CP013650">
    <property type="protein sequence ID" value="ALS97016.1"/>
    <property type="molecule type" value="Genomic_DNA"/>
</dbReference>
<dbReference type="SUPFAM" id="SSF46785">
    <property type="entry name" value="Winged helix' DNA-binding domain"/>
    <property type="match status" value="1"/>
</dbReference>
<dbReference type="CDD" id="cd00090">
    <property type="entry name" value="HTH_ARSR"/>
    <property type="match status" value="1"/>
</dbReference>
<dbReference type="PROSITE" id="PS51000">
    <property type="entry name" value="HTH_DEOR_2"/>
    <property type="match status" value="1"/>
</dbReference>